<dbReference type="STRING" id="2512241.A0A553HSE3"/>
<dbReference type="EMBL" id="VFLP01000051">
    <property type="protein sequence ID" value="TRX90863.1"/>
    <property type="molecule type" value="Genomic_DNA"/>
</dbReference>
<evidence type="ECO:0000256" key="4">
    <source>
        <dbReference type="PROSITE-ProRule" id="PRU00023"/>
    </source>
</evidence>
<dbReference type="SMART" id="SM00248">
    <property type="entry name" value="ANK"/>
    <property type="match status" value="5"/>
</dbReference>
<feature type="region of interest" description="Disordered" evidence="5">
    <location>
        <begin position="186"/>
        <end position="207"/>
    </location>
</feature>
<sequence>MDPFSTAASALQIASLAGALLKSIYRFVEQTRTVVDSIHELYDEIRHLEAALHDIGETFRRRPRQLSFECRHHERIKGILESCRNSLEQLDHELPQLRDETTPIQRLKLSIQKSLKGDRPKEIIHHIISYTRILQLSLLTLSLGELWINRESQGMILAEVRKINSAIRATDLFSGRAETRARTQQLLATPSPTSPTERETRSILDEEKQDWRETVEYDSLKFPSISQKVPGEITAAVSLSVPDNDSTDGRLAISMHSSPSRTTLKTFDDDGFNSEQEELDDVSRKVIQLTLEHNQNIVRQLMQSEIYFQAAEYQRRGIKKRKRLNEKLARQSEQYDNAGDILKLKDMREMLADILFHCDTTETDDEAERVLEELLGESERLGTDDTDRKWRLYHKLGTLYARQGNFSKSEKFLRSAFMGRSRANPRRKSLVIESAEVLIKTLQVLQLIDDARGIQGWLEEEWPAESSSTNHSSPQLSPRASFNGNGDLSGAYLWSGEQGFDVHNPHFGFDVCDPETGKAPIHLAIQHQNFEALQSMLLNNPHVEQRDSMGAAPIHLAATTRNKRICALLLEKAADVNVIDQKKRSPLHRCQSSSGGAQGVEVARLILDKSPNLIDYIDYIGKTALCMACEQGNETMATFLLERGADPNRGVPGEYIPLISAIDAVAQSRPRATIRLVKKLLEKGADARLRDNTGRTAFDAANNAGLKASEIKKLLNDGSWRRPSTTSTESTLETARTSSTSGPRSSETSLPTSIGSHRSISWRGRRAPSQPKD</sequence>
<organism evidence="6 7">
    <name type="scientific">Xylaria flabelliformis</name>
    <dbReference type="NCBI Taxonomy" id="2512241"/>
    <lineage>
        <taxon>Eukaryota</taxon>
        <taxon>Fungi</taxon>
        <taxon>Dikarya</taxon>
        <taxon>Ascomycota</taxon>
        <taxon>Pezizomycotina</taxon>
        <taxon>Sordariomycetes</taxon>
        <taxon>Xylariomycetidae</taxon>
        <taxon>Xylariales</taxon>
        <taxon>Xylariaceae</taxon>
        <taxon>Xylaria</taxon>
    </lineage>
</organism>
<keyword evidence="1" id="KW-0677">Repeat</keyword>
<proteinExistence type="inferred from homology"/>
<dbReference type="PANTHER" id="PTHR24166">
    <property type="entry name" value="ROLLING PEBBLES, ISOFORM B"/>
    <property type="match status" value="1"/>
</dbReference>
<accession>A0A553HSE3</accession>
<dbReference type="SUPFAM" id="SSF48403">
    <property type="entry name" value="Ankyrin repeat"/>
    <property type="match status" value="1"/>
</dbReference>
<comment type="similarity">
    <text evidence="3">Belongs to the TANC family.</text>
</comment>
<dbReference type="PANTHER" id="PTHR24166:SF48">
    <property type="entry name" value="PROTEIN VAPYRIN"/>
    <property type="match status" value="1"/>
</dbReference>
<feature type="compositionally biased region" description="Polar residues" evidence="5">
    <location>
        <begin position="750"/>
        <end position="759"/>
    </location>
</feature>
<dbReference type="PROSITE" id="PS50297">
    <property type="entry name" value="ANK_REP_REGION"/>
    <property type="match status" value="2"/>
</dbReference>
<evidence type="ECO:0000313" key="7">
    <source>
        <dbReference type="Proteomes" id="UP000319160"/>
    </source>
</evidence>
<dbReference type="InterPro" id="IPR011990">
    <property type="entry name" value="TPR-like_helical_dom_sf"/>
</dbReference>
<reference evidence="7" key="1">
    <citation type="submission" date="2019-06" db="EMBL/GenBank/DDBJ databases">
        <title>Draft genome sequence of the griseofulvin-producing fungus Xylaria cubensis strain G536.</title>
        <authorList>
            <person name="Mead M.E."/>
            <person name="Raja H.A."/>
            <person name="Steenwyk J.L."/>
            <person name="Knowles S.L."/>
            <person name="Oberlies N.H."/>
            <person name="Rokas A."/>
        </authorList>
    </citation>
    <scope>NUCLEOTIDE SEQUENCE [LARGE SCALE GENOMIC DNA]</scope>
    <source>
        <strain evidence="7">G536</strain>
    </source>
</reference>
<evidence type="ECO:0000256" key="2">
    <source>
        <dbReference type="ARBA" id="ARBA00023043"/>
    </source>
</evidence>
<feature type="region of interest" description="Disordered" evidence="5">
    <location>
        <begin position="718"/>
        <end position="773"/>
    </location>
</feature>
<name>A0A553HSE3_9PEZI</name>
<dbReference type="Pfam" id="PF00023">
    <property type="entry name" value="Ank"/>
    <property type="match status" value="1"/>
</dbReference>
<evidence type="ECO:0000313" key="6">
    <source>
        <dbReference type="EMBL" id="TRX90863.1"/>
    </source>
</evidence>
<keyword evidence="7" id="KW-1185">Reference proteome</keyword>
<evidence type="ECO:0000256" key="5">
    <source>
        <dbReference type="SAM" id="MobiDB-lite"/>
    </source>
</evidence>
<dbReference type="OrthoDB" id="539213at2759"/>
<evidence type="ECO:0000256" key="3">
    <source>
        <dbReference type="ARBA" id="ARBA00038259"/>
    </source>
</evidence>
<gene>
    <name evidence="6" type="ORF">FHL15_008267</name>
</gene>
<dbReference type="PROSITE" id="PS50088">
    <property type="entry name" value="ANK_REPEAT"/>
    <property type="match status" value="3"/>
</dbReference>
<dbReference type="Pfam" id="PF12796">
    <property type="entry name" value="Ank_2"/>
    <property type="match status" value="1"/>
</dbReference>
<protein>
    <submittedName>
        <fullName evidence="6">Uncharacterized protein</fullName>
    </submittedName>
</protein>
<feature type="repeat" description="ANK" evidence="4">
    <location>
        <begin position="620"/>
        <end position="648"/>
    </location>
</feature>
<dbReference type="AlphaFoldDB" id="A0A553HSE3"/>
<dbReference type="InterPro" id="IPR002110">
    <property type="entry name" value="Ankyrin_rpt"/>
</dbReference>
<feature type="repeat" description="ANK" evidence="4">
    <location>
        <begin position="516"/>
        <end position="548"/>
    </location>
</feature>
<feature type="repeat" description="ANK" evidence="4">
    <location>
        <begin position="549"/>
        <end position="581"/>
    </location>
</feature>
<comment type="caution">
    <text evidence="6">The sequence shown here is derived from an EMBL/GenBank/DDBJ whole genome shotgun (WGS) entry which is preliminary data.</text>
</comment>
<evidence type="ECO:0000256" key="1">
    <source>
        <dbReference type="ARBA" id="ARBA00022737"/>
    </source>
</evidence>
<dbReference type="InterPro" id="IPR050889">
    <property type="entry name" value="Dendritic_Spine_Reg/Scaffold"/>
</dbReference>
<keyword evidence="2 4" id="KW-0040">ANK repeat</keyword>
<dbReference type="Proteomes" id="UP000319160">
    <property type="component" value="Unassembled WGS sequence"/>
</dbReference>
<dbReference type="InterPro" id="IPR036770">
    <property type="entry name" value="Ankyrin_rpt-contain_sf"/>
</dbReference>
<dbReference type="Gene3D" id="1.25.40.10">
    <property type="entry name" value="Tetratricopeptide repeat domain"/>
    <property type="match status" value="1"/>
</dbReference>
<feature type="compositionally biased region" description="Basic and acidic residues" evidence="5">
    <location>
        <begin position="196"/>
        <end position="207"/>
    </location>
</feature>
<dbReference type="Gene3D" id="1.25.40.20">
    <property type="entry name" value="Ankyrin repeat-containing domain"/>
    <property type="match status" value="1"/>
</dbReference>
<feature type="compositionally biased region" description="Low complexity" evidence="5">
    <location>
        <begin position="721"/>
        <end position="749"/>
    </location>
</feature>